<reference evidence="2" key="1">
    <citation type="submission" date="2015-04" db="EMBL/GenBank/DDBJ databases">
        <title>The genome sequence of the plant pathogenic Rhizarian Plasmodiophora brassicae reveals insights in its biotrophic life cycle and the origin of chitin synthesis.</title>
        <authorList>
            <person name="Schwelm A."/>
            <person name="Fogelqvist J."/>
            <person name="Knaust A."/>
            <person name="Julke S."/>
            <person name="Lilja T."/>
            <person name="Dhandapani V."/>
            <person name="Bonilla-Rosso G."/>
            <person name="Karlsson M."/>
            <person name="Shevchenko A."/>
            <person name="Choi S.R."/>
            <person name="Kim H.G."/>
            <person name="Park J.Y."/>
            <person name="Lim Y.P."/>
            <person name="Ludwig-Muller J."/>
            <person name="Dixelius C."/>
        </authorList>
    </citation>
    <scope>NUCLEOTIDE SEQUENCE</scope>
    <source>
        <tissue evidence="2">Potato root galls</tissue>
    </source>
</reference>
<dbReference type="AlphaFoldDB" id="A0A0H5R7L5"/>
<dbReference type="EMBL" id="HACM01009713">
    <property type="protein sequence ID" value="CRZ10155.1"/>
    <property type="molecule type" value="Transcribed_RNA"/>
</dbReference>
<proteinExistence type="predicted"/>
<organism evidence="2">
    <name type="scientific">Spongospora subterranea</name>
    <dbReference type="NCBI Taxonomy" id="70186"/>
    <lineage>
        <taxon>Eukaryota</taxon>
        <taxon>Sar</taxon>
        <taxon>Rhizaria</taxon>
        <taxon>Endomyxa</taxon>
        <taxon>Phytomyxea</taxon>
        <taxon>Plasmodiophorida</taxon>
        <taxon>Plasmodiophoridae</taxon>
        <taxon>Spongospora</taxon>
    </lineage>
</organism>
<sequence>MKALLWEFDQELLARVDVEMAQLHELVVPIDAIPSTLVNTGPTAKHGEQAVVAPRPPSAPSSPKIRRRSRSNSPQNSPRPIPNAPSAIRCENGLGDQCGFPSEICSTWQIDCWQNKRSAPLSNY</sequence>
<protein>
    <submittedName>
        <fullName evidence="2">Uncharacterized protein</fullName>
    </submittedName>
</protein>
<evidence type="ECO:0000256" key="1">
    <source>
        <dbReference type="SAM" id="MobiDB-lite"/>
    </source>
</evidence>
<name>A0A0H5R7L5_9EUKA</name>
<feature type="region of interest" description="Disordered" evidence="1">
    <location>
        <begin position="37"/>
        <end position="88"/>
    </location>
</feature>
<accession>A0A0H5R7L5</accession>
<evidence type="ECO:0000313" key="2">
    <source>
        <dbReference type="EMBL" id="CRZ10155.1"/>
    </source>
</evidence>